<name>A0ABN2A3E5_9ACTN</name>
<feature type="domain" description="Xylose isomerase-like TIM barrel" evidence="1">
    <location>
        <begin position="21"/>
        <end position="268"/>
    </location>
</feature>
<dbReference type="EMBL" id="BAAAQD010000004">
    <property type="protein sequence ID" value="GAA1510583.1"/>
    <property type="molecule type" value="Genomic_DNA"/>
</dbReference>
<evidence type="ECO:0000259" key="1">
    <source>
        <dbReference type="Pfam" id="PF01261"/>
    </source>
</evidence>
<dbReference type="PANTHER" id="PTHR12110">
    <property type="entry name" value="HYDROXYPYRUVATE ISOMERASE"/>
    <property type="match status" value="1"/>
</dbReference>
<accession>A0ABN2A3E5</accession>
<dbReference type="GO" id="GO:0016853">
    <property type="term" value="F:isomerase activity"/>
    <property type="evidence" value="ECO:0007669"/>
    <property type="project" value="UniProtKB-KW"/>
</dbReference>
<dbReference type="Pfam" id="PF01261">
    <property type="entry name" value="AP_endonuc_2"/>
    <property type="match status" value="1"/>
</dbReference>
<keyword evidence="2" id="KW-0413">Isomerase</keyword>
<protein>
    <submittedName>
        <fullName evidence="2">Sugar phosphate isomerase/epimerase</fullName>
    </submittedName>
</protein>
<reference evidence="2 3" key="1">
    <citation type="journal article" date="2019" name="Int. J. Syst. Evol. Microbiol.">
        <title>The Global Catalogue of Microorganisms (GCM) 10K type strain sequencing project: providing services to taxonomists for standard genome sequencing and annotation.</title>
        <authorList>
            <consortium name="The Broad Institute Genomics Platform"/>
            <consortium name="The Broad Institute Genome Sequencing Center for Infectious Disease"/>
            <person name="Wu L."/>
            <person name="Ma J."/>
        </authorList>
    </citation>
    <scope>NUCLEOTIDE SEQUENCE [LARGE SCALE GENOMIC DNA]</scope>
    <source>
        <strain evidence="2 3">JCM 15933</strain>
    </source>
</reference>
<dbReference type="Gene3D" id="3.20.20.150">
    <property type="entry name" value="Divalent-metal-dependent TIM barrel enzymes"/>
    <property type="match status" value="1"/>
</dbReference>
<dbReference type="SUPFAM" id="SSF51658">
    <property type="entry name" value="Xylose isomerase-like"/>
    <property type="match status" value="1"/>
</dbReference>
<dbReference type="Proteomes" id="UP001501470">
    <property type="component" value="Unassembled WGS sequence"/>
</dbReference>
<evidence type="ECO:0000313" key="3">
    <source>
        <dbReference type="Proteomes" id="UP001501470"/>
    </source>
</evidence>
<dbReference type="InterPro" id="IPR013022">
    <property type="entry name" value="Xyl_isomerase-like_TIM-brl"/>
</dbReference>
<dbReference type="InterPro" id="IPR036237">
    <property type="entry name" value="Xyl_isomerase-like_sf"/>
</dbReference>
<keyword evidence="3" id="KW-1185">Reference proteome</keyword>
<proteinExistence type="predicted"/>
<dbReference type="RefSeq" id="WP_344502074.1">
    <property type="nucleotide sequence ID" value="NZ_BAAAQD010000004.1"/>
</dbReference>
<dbReference type="InterPro" id="IPR050312">
    <property type="entry name" value="IolE/XylAMocC-like"/>
</dbReference>
<evidence type="ECO:0000313" key="2">
    <source>
        <dbReference type="EMBL" id="GAA1510583.1"/>
    </source>
</evidence>
<organism evidence="2 3">
    <name type="scientific">Dactylosporangium maewongense</name>
    <dbReference type="NCBI Taxonomy" id="634393"/>
    <lineage>
        <taxon>Bacteria</taxon>
        <taxon>Bacillati</taxon>
        <taxon>Actinomycetota</taxon>
        <taxon>Actinomycetes</taxon>
        <taxon>Micromonosporales</taxon>
        <taxon>Micromonosporaceae</taxon>
        <taxon>Dactylosporangium</taxon>
    </lineage>
</organism>
<sequence length="282" mass="30319">MLREIYLCASMVNEASFDERLAAASAAGYHGIGLRPAHVKEDRAAGRTDADLRARLDEHGLEVIEVGFAADWWADGEQGARAVAHERALYELAEAVGARHVLFITGAVDLPPKQALEMLAERFAAVCDRAAGHGLKVALECLPWTGVPDLGLGWDLVRQAGRGNGGIVLDTWHLRRGGTTEDMLRAIPPERILTIQISDGRHEVVGGHLDDTFQRRELPGEGEFDLAGLMRLVESLGVTAPVGVEVLSDRMRALPVPERARLGLEATRAVLAAARDGGSAAH</sequence>
<gene>
    <name evidence="2" type="ORF">GCM10009827_025960</name>
</gene>
<comment type="caution">
    <text evidence="2">The sequence shown here is derived from an EMBL/GenBank/DDBJ whole genome shotgun (WGS) entry which is preliminary data.</text>
</comment>
<dbReference type="PANTHER" id="PTHR12110:SF48">
    <property type="entry name" value="BLL3656 PROTEIN"/>
    <property type="match status" value="1"/>
</dbReference>